<dbReference type="InterPro" id="IPR011009">
    <property type="entry name" value="Kinase-like_dom_sf"/>
</dbReference>
<dbReference type="Proteomes" id="UP000248410">
    <property type="component" value="Chromosome"/>
</dbReference>
<keyword evidence="2" id="KW-0067">ATP-binding</keyword>
<feature type="transmembrane region" description="Helical" evidence="3">
    <location>
        <begin position="7"/>
        <end position="27"/>
    </location>
</feature>
<dbReference type="InterPro" id="IPR008271">
    <property type="entry name" value="Ser/Thr_kinase_AS"/>
</dbReference>
<dbReference type="GO" id="GO:0005524">
    <property type="term" value="F:ATP binding"/>
    <property type="evidence" value="ECO:0007669"/>
    <property type="project" value="UniProtKB-KW"/>
</dbReference>
<feature type="transmembrane region" description="Helical" evidence="3">
    <location>
        <begin position="173"/>
        <end position="190"/>
    </location>
</feature>
<evidence type="ECO:0000259" key="4">
    <source>
        <dbReference type="PROSITE" id="PS50011"/>
    </source>
</evidence>
<dbReference type="PROSITE" id="PS50011">
    <property type="entry name" value="PROTEIN_KINASE_DOM"/>
    <property type="match status" value="1"/>
</dbReference>
<evidence type="ECO:0000256" key="1">
    <source>
        <dbReference type="ARBA" id="ARBA00022741"/>
    </source>
</evidence>
<evidence type="ECO:0000313" key="6">
    <source>
        <dbReference type="Proteomes" id="UP000248410"/>
    </source>
</evidence>
<feature type="transmembrane region" description="Helical" evidence="3">
    <location>
        <begin position="202"/>
        <end position="222"/>
    </location>
</feature>
<feature type="transmembrane region" description="Helical" evidence="3">
    <location>
        <begin position="272"/>
        <end position="294"/>
    </location>
</feature>
<feature type="transmembrane region" description="Helical" evidence="3">
    <location>
        <begin position="104"/>
        <end position="124"/>
    </location>
</feature>
<feature type="transmembrane region" description="Helical" evidence="3">
    <location>
        <begin position="234"/>
        <end position="260"/>
    </location>
</feature>
<accession>A0A2U9IK29</accession>
<dbReference type="EMBL" id="CP029288">
    <property type="protein sequence ID" value="AWR96370.1"/>
    <property type="molecule type" value="Genomic_DNA"/>
</dbReference>
<protein>
    <recommendedName>
        <fullName evidence="4">Protein kinase domain-containing protein</fullName>
    </recommendedName>
</protein>
<dbReference type="SUPFAM" id="SSF56112">
    <property type="entry name" value="Protein kinase-like (PK-like)"/>
    <property type="match status" value="1"/>
</dbReference>
<reference evidence="5 6" key="1">
    <citation type="submission" date="2018-05" db="EMBL/GenBank/DDBJ databases">
        <title>Complete Genome Sequences of Extremely Thermoacidophilic, Metal-Mobilizing Type-Strain Members of the Archaeal Family Sulfolobaceae: Acidianus brierleyi DSM-1651T, Acidianus sulfidivorans DSM-18786T, Metallosphaera hakonensis DSM-7519T, and Metallosphaera prunae DSM-10039T.</title>
        <authorList>
            <person name="Counts J.A."/>
            <person name="Kelly R.M."/>
        </authorList>
    </citation>
    <scope>NUCLEOTIDE SEQUENCE [LARGE SCALE GENOMIC DNA]</scope>
    <source>
        <strain evidence="5 6">JP7</strain>
    </source>
</reference>
<dbReference type="KEGG" id="asul:DFR86_01600"/>
<keyword evidence="3" id="KW-1133">Transmembrane helix</keyword>
<dbReference type="Pfam" id="PF00069">
    <property type="entry name" value="Pkinase"/>
    <property type="match status" value="1"/>
</dbReference>
<dbReference type="OrthoDB" id="41005at2157"/>
<feature type="transmembrane region" description="Helical" evidence="3">
    <location>
        <begin position="131"/>
        <end position="153"/>
    </location>
</feature>
<dbReference type="PROSITE" id="PS00108">
    <property type="entry name" value="PROTEIN_KINASE_ST"/>
    <property type="match status" value="1"/>
</dbReference>
<feature type="transmembrane region" description="Helical" evidence="3">
    <location>
        <begin position="73"/>
        <end position="92"/>
    </location>
</feature>
<dbReference type="InterPro" id="IPR017441">
    <property type="entry name" value="Protein_kinase_ATP_BS"/>
</dbReference>
<dbReference type="AlphaFoldDB" id="A0A2U9IK29"/>
<keyword evidence="1" id="KW-0547">Nucleotide-binding</keyword>
<keyword evidence="3" id="KW-0812">Transmembrane</keyword>
<keyword evidence="3" id="KW-0472">Membrane</keyword>
<feature type="domain" description="Protein kinase" evidence="4">
    <location>
        <begin position="466"/>
        <end position="780"/>
    </location>
</feature>
<feature type="transmembrane region" description="Helical" evidence="3">
    <location>
        <begin position="47"/>
        <end position="66"/>
    </location>
</feature>
<name>A0A2U9IK29_9CREN</name>
<dbReference type="PANTHER" id="PTHR44167">
    <property type="entry name" value="OVARIAN-SPECIFIC SERINE/THREONINE-PROTEIN KINASE LOK-RELATED"/>
    <property type="match status" value="1"/>
</dbReference>
<evidence type="ECO:0000256" key="2">
    <source>
        <dbReference type="ARBA" id="ARBA00022840"/>
    </source>
</evidence>
<dbReference type="Gene3D" id="1.10.510.10">
    <property type="entry name" value="Transferase(Phosphotransferase) domain 1"/>
    <property type="match status" value="1"/>
</dbReference>
<sequence length="785" mass="87966">MKIGSRIILSMRILFVIFTLLVGYLLLQQNNYLNSFLSSTSNYSYDRVVNFIIIESMLIYSLFLSIRPTLKSLGAAFILASLIIPTLFPPVFNTQILPYQVSLLMYIIFVAITVITIPLFGFFGGGIKSRIIGALFSILIEGVLLQYSMFNLSSFSQLTSKIPYLSLSFGDNFLIYSITTSTIGYVLLNWKSNSSSFNSLRNVGIPYFLVSMIPGLFYLMIYDSTISISSLLKGFSIGIAVLSVIIVDLVILIISILFNFKRDIEASFISSISSAIISLIFLLISPIISLEYLMSGAVVIPKGVEDPIKIEKDLFEALSQGKFNKANLYLRNLNKLGYSTTRIYCNAVNKRECDAVIWLPSKGKIDYLYCSNLKNAADCIIAKEKIPADVIGLLKALSQRDKDAAERLAGFVISKSGDKSLRDQVKALLPSIMGIQQTQPVVQKVALPSLEDWKPELWLNKQIYGYNILQVLGVGGTSYVLLGERDNGKYAIKIPKLTSSKDAKESFTTFVDISKESSKLQEISEKSNNIVKLYGIFTDVNLIKSITMGRNVELYYQNPPAIIMEYMSGGTAEDLLKNDVIYLSSHWKKIVTIISLNIAKAIKTIHDQNYVHLDIKPSNIFFSSFPGKFGEEVLKNLSSKAVSVKLGDLGSARSVGERFMEYTPQYCGVDQVKAMLFGGGAQKSMDIYAFGSTIYKLLTREPYNTPALIEYLDKSVEYYLSGNQQYKIYIQSAESEYVKYYQTVKIQDFDFNNLIKSMTNPDPLKRPNIDSVILQLDSILKKMNY</sequence>
<evidence type="ECO:0000313" key="5">
    <source>
        <dbReference type="EMBL" id="AWR96370.1"/>
    </source>
</evidence>
<dbReference type="PROSITE" id="PS00107">
    <property type="entry name" value="PROTEIN_KINASE_ATP"/>
    <property type="match status" value="1"/>
</dbReference>
<dbReference type="SMART" id="SM00220">
    <property type="entry name" value="S_TKc"/>
    <property type="match status" value="1"/>
</dbReference>
<dbReference type="RefSeq" id="WP_110379260.1">
    <property type="nucleotide sequence ID" value="NZ_CP029288.2"/>
</dbReference>
<keyword evidence="6" id="KW-1185">Reference proteome</keyword>
<dbReference type="GeneID" id="36836623"/>
<proteinExistence type="predicted"/>
<dbReference type="GO" id="GO:0004674">
    <property type="term" value="F:protein serine/threonine kinase activity"/>
    <property type="evidence" value="ECO:0007669"/>
    <property type="project" value="TreeGrafter"/>
</dbReference>
<dbReference type="PANTHER" id="PTHR44167:SF24">
    <property type="entry name" value="SERINE_THREONINE-PROTEIN KINASE CHK2"/>
    <property type="match status" value="1"/>
</dbReference>
<dbReference type="InterPro" id="IPR000719">
    <property type="entry name" value="Prot_kinase_dom"/>
</dbReference>
<dbReference type="GO" id="GO:0005737">
    <property type="term" value="C:cytoplasm"/>
    <property type="evidence" value="ECO:0007669"/>
    <property type="project" value="TreeGrafter"/>
</dbReference>
<gene>
    <name evidence="5" type="ORF">DFR86_01600</name>
</gene>
<dbReference type="Gene3D" id="3.30.200.20">
    <property type="entry name" value="Phosphorylase Kinase, domain 1"/>
    <property type="match status" value="1"/>
</dbReference>
<evidence type="ECO:0000256" key="3">
    <source>
        <dbReference type="SAM" id="Phobius"/>
    </source>
</evidence>
<organism evidence="5 6">
    <name type="scientific">Acidianus sulfidivorans JP7</name>
    <dbReference type="NCBI Taxonomy" id="619593"/>
    <lineage>
        <taxon>Archaea</taxon>
        <taxon>Thermoproteota</taxon>
        <taxon>Thermoprotei</taxon>
        <taxon>Sulfolobales</taxon>
        <taxon>Sulfolobaceae</taxon>
        <taxon>Acidianus</taxon>
    </lineage>
</organism>